<name>A0A7G2CQM8_9TRYP</name>
<dbReference type="AlphaFoldDB" id="A0A7G2CQM8"/>
<proteinExistence type="predicted"/>
<keyword evidence="1" id="KW-0175">Coiled coil</keyword>
<evidence type="ECO:0000313" key="4">
    <source>
        <dbReference type="EMBL" id="CAD2221689.1"/>
    </source>
</evidence>
<evidence type="ECO:0000313" key="5">
    <source>
        <dbReference type="Proteomes" id="UP000515908"/>
    </source>
</evidence>
<keyword evidence="5" id="KW-1185">Reference proteome</keyword>
<feature type="transmembrane region" description="Helical" evidence="3">
    <location>
        <begin position="206"/>
        <end position="232"/>
    </location>
</feature>
<evidence type="ECO:0000256" key="1">
    <source>
        <dbReference type="SAM" id="Coils"/>
    </source>
</evidence>
<keyword evidence="3" id="KW-0472">Membrane</keyword>
<feature type="compositionally biased region" description="Basic and acidic residues" evidence="2">
    <location>
        <begin position="380"/>
        <end position="390"/>
    </location>
</feature>
<evidence type="ECO:0000256" key="3">
    <source>
        <dbReference type="SAM" id="Phobius"/>
    </source>
</evidence>
<reference evidence="4 5" key="1">
    <citation type="submission" date="2020-08" db="EMBL/GenBank/DDBJ databases">
        <authorList>
            <person name="Newling K."/>
            <person name="Davey J."/>
            <person name="Forrester S."/>
        </authorList>
    </citation>
    <scope>NUCLEOTIDE SEQUENCE [LARGE SCALE GENOMIC DNA]</scope>
    <source>
        <strain evidence="5">Crithidia deanei Carvalho (ATCC PRA-265)</strain>
    </source>
</reference>
<dbReference type="Proteomes" id="UP000515908">
    <property type="component" value="Chromosome 22"/>
</dbReference>
<dbReference type="VEuPathDB" id="TriTrypDB:ADEAN_000922100"/>
<gene>
    <name evidence="4" type="ORF">ADEAN_000922100</name>
</gene>
<accession>A0A7G2CQM8</accession>
<keyword evidence="3" id="KW-1133">Transmembrane helix</keyword>
<dbReference type="EMBL" id="LR877166">
    <property type="protein sequence ID" value="CAD2221689.1"/>
    <property type="molecule type" value="Genomic_DNA"/>
</dbReference>
<evidence type="ECO:0008006" key="6">
    <source>
        <dbReference type="Google" id="ProtNLM"/>
    </source>
</evidence>
<organism evidence="4 5">
    <name type="scientific">Angomonas deanei</name>
    <dbReference type="NCBI Taxonomy" id="59799"/>
    <lineage>
        <taxon>Eukaryota</taxon>
        <taxon>Discoba</taxon>
        <taxon>Euglenozoa</taxon>
        <taxon>Kinetoplastea</taxon>
        <taxon>Metakinetoplastina</taxon>
        <taxon>Trypanosomatida</taxon>
        <taxon>Trypanosomatidae</taxon>
        <taxon>Strigomonadinae</taxon>
        <taxon>Angomonas</taxon>
    </lineage>
</organism>
<protein>
    <recommendedName>
        <fullName evidence="6">60Kd inner membrane protein</fullName>
    </recommendedName>
</protein>
<feature type="coiled-coil region" evidence="1">
    <location>
        <begin position="317"/>
        <end position="344"/>
    </location>
</feature>
<feature type="transmembrane region" description="Helical" evidence="3">
    <location>
        <begin position="159"/>
        <end position="180"/>
    </location>
</feature>
<feature type="region of interest" description="Disordered" evidence="2">
    <location>
        <begin position="369"/>
        <end position="390"/>
    </location>
</feature>
<feature type="transmembrane region" description="Helical" evidence="3">
    <location>
        <begin position="120"/>
        <end position="139"/>
    </location>
</feature>
<sequence length="390" mass="44744">MFRPTTVHRSGVLAVCLANGALLFNHYLQTSSSGYLLLLKSGVFFKLCLPTNLLSSIYGDQQVSRVANALPELNETFITYKKGMQHPRTTVWEKKMITQKLRNDRERIFHTYRTSNFRMYMPYVLSASTSLYCLAGGPAQEVYTFLREQAGLTDFSAPWAVPGVLDPTLLLAMGLTAVNVNSHLNRRKGFNKDFDRIIAVLKKLNWLWMISLMGVTVGYGPLFPAYVAPVWLGMSLVQCLKNQFLCVTPGRRLLQVDDYPPSHGHYTEATAEAHPYRLLFSSTDGTEGMDRDRMWALQKKALEYECDVRLYKMARRLGVLGDEVAELEYEVDKLKRKRRVVRERKQKGIEEEEDVYDAKTYAYRYMDDFHVQQQGGSPEVENRDTPSDRK</sequence>
<keyword evidence="3" id="KW-0812">Transmembrane</keyword>
<dbReference type="OrthoDB" id="260937at2759"/>
<evidence type="ECO:0000256" key="2">
    <source>
        <dbReference type="SAM" id="MobiDB-lite"/>
    </source>
</evidence>